<dbReference type="Pfam" id="PF06742">
    <property type="entry name" value="DUF1214"/>
    <property type="match status" value="1"/>
</dbReference>
<organism evidence="3 4">
    <name type="scientific">Mycetocola tolaasinivorans</name>
    <dbReference type="NCBI Taxonomy" id="76635"/>
    <lineage>
        <taxon>Bacteria</taxon>
        <taxon>Bacillati</taxon>
        <taxon>Actinomycetota</taxon>
        <taxon>Actinomycetes</taxon>
        <taxon>Micrococcales</taxon>
        <taxon>Microbacteriaceae</taxon>
        <taxon>Mycetocola</taxon>
    </lineage>
</organism>
<dbReference type="PANTHER" id="PTHR36509:SF3">
    <property type="entry name" value="SIGNAL PEPTIDE PROTEIN"/>
    <property type="match status" value="1"/>
</dbReference>
<dbReference type="RefSeq" id="WP_121647252.1">
    <property type="nucleotide sequence ID" value="NZ_RCUX01000002.1"/>
</dbReference>
<evidence type="ECO:0000313" key="3">
    <source>
        <dbReference type="EMBL" id="RLP77267.1"/>
    </source>
</evidence>
<dbReference type="InterPro" id="IPR010679">
    <property type="entry name" value="DUF1254"/>
</dbReference>
<reference evidence="3 4" key="1">
    <citation type="submission" date="2018-10" db="EMBL/GenBank/DDBJ databases">
        <authorList>
            <person name="Li J."/>
        </authorList>
    </citation>
    <scope>NUCLEOTIDE SEQUENCE [LARGE SCALE GENOMIC DNA]</scope>
    <source>
        <strain evidence="3 4">IF 016277</strain>
    </source>
</reference>
<gene>
    <name evidence="3" type="ORF">D9V32_02085</name>
</gene>
<comment type="caution">
    <text evidence="3">The sequence shown here is derived from an EMBL/GenBank/DDBJ whole genome shotgun (WGS) entry which is preliminary data.</text>
</comment>
<feature type="domain" description="DUF1254" evidence="2">
    <location>
        <begin position="34"/>
        <end position="140"/>
    </location>
</feature>
<evidence type="ECO:0000259" key="2">
    <source>
        <dbReference type="Pfam" id="PF06863"/>
    </source>
</evidence>
<accession>A0A3L7AAN7</accession>
<dbReference type="Gene3D" id="2.60.120.1600">
    <property type="match status" value="1"/>
</dbReference>
<sequence>MTATRVTADNFVRAESNRMFAALLAGTEGVGHWVHHREPSALDDQRVIRQNRDTLYSSIVLDVSEGATLTLPDAEGRYLSAALISQDQYTSRVLHDAGEHAITRDEVGSDFVLVAVRVLVDPTDPADVAAANRVQDGLAATSASSRAFELPEYDAASLDSTRNALLELGRGFSGFDHSFGTREEVEPIRHLIGAALGWGGLPESEAYYVNVDDHLPVAEYSLTLRDVPVDAFWSVSLYNAEGYFEPIPGTLTSVNSVTGERAADGSITVRFAPVATGAANELGIMPGWNYLVRYYRPRPEVIDGSWTLPALTPAEAGA</sequence>
<keyword evidence="4" id="KW-1185">Reference proteome</keyword>
<protein>
    <submittedName>
        <fullName evidence="3">DUF1254 domain-containing protein</fullName>
    </submittedName>
</protein>
<dbReference type="Proteomes" id="UP000272503">
    <property type="component" value="Unassembled WGS sequence"/>
</dbReference>
<evidence type="ECO:0000259" key="1">
    <source>
        <dbReference type="Pfam" id="PF06742"/>
    </source>
</evidence>
<dbReference type="Pfam" id="PF06863">
    <property type="entry name" value="DUF1254"/>
    <property type="match status" value="1"/>
</dbReference>
<dbReference type="PANTHER" id="PTHR36509">
    <property type="entry name" value="BLL3101 PROTEIN"/>
    <property type="match status" value="1"/>
</dbReference>
<dbReference type="SUPFAM" id="SSF160935">
    <property type="entry name" value="VPA0735-like"/>
    <property type="match status" value="1"/>
</dbReference>
<dbReference type="OrthoDB" id="40820at2"/>
<dbReference type="AlphaFoldDB" id="A0A3L7AAN7"/>
<dbReference type="InterPro" id="IPR010621">
    <property type="entry name" value="DUF1214"/>
</dbReference>
<name>A0A3L7AAN7_9MICO</name>
<proteinExistence type="predicted"/>
<evidence type="ECO:0000313" key="4">
    <source>
        <dbReference type="Proteomes" id="UP000272503"/>
    </source>
</evidence>
<dbReference type="EMBL" id="RCUX01000002">
    <property type="protein sequence ID" value="RLP77267.1"/>
    <property type="molecule type" value="Genomic_DNA"/>
</dbReference>
<feature type="domain" description="DUF1214" evidence="1">
    <location>
        <begin position="219"/>
        <end position="298"/>
    </location>
</feature>